<protein>
    <submittedName>
        <fullName evidence="2">Haloacid dehalogenase</fullName>
    </submittedName>
</protein>
<dbReference type="Gene3D" id="3.40.50.1000">
    <property type="entry name" value="HAD superfamily/HAD-like"/>
    <property type="match status" value="2"/>
</dbReference>
<proteinExistence type="inferred from homology"/>
<keyword evidence="3" id="KW-1185">Reference proteome</keyword>
<dbReference type="EMBL" id="CP028103">
    <property type="protein sequence ID" value="AVQ31936.1"/>
    <property type="molecule type" value="Genomic_DNA"/>
</dbReference>
<gene>
    <name evidence="2" type="ORF">C4N18_12165</name>
</gene>
<dbReference type="SUPFAM" id="SSF56784">
    <property type="entry name" value="HAD-like"/>
    <property type="match status" value="1"/>
</dbReference>
<evidence type="ECO:0000313" key="2">
    <source>
        <dbReference type="EMBL" id="AVQ31936.1"/>
    </source>
</evidence>
<dbReference type="NCBIfam" id="TIGR01460">
    <property type="entry name" value="HAD-SF-IIA"/>
    <property type="match status" value="1"/>
</dbReference>
<sequence length="263" mass="29775">MKNKKLYLFDIDGTLILGNKPIDGAEKVIKEIREKGKKLMLFTNNSSRTRAEYVEKFKKMNIDILEEEIVTAGYMLGEYLIEKRDKPSVFLVGTKSLKKLLEDMGVKVIEEPKKIHGRYNVDYVAVALDSELNYPKIVTACELLSEGIEYLAANPDFVYPIEGGKFLPDCGAICKMLEYAVKRKPLFLGKPSREILDYCIKKNGVSKGETVIVGDRLYTDIACGYDNSCDTILVLTGESKREDVKNSPYKPDYILESIKDIEI</sequence>
<dbReference type="InterPro" id="IPR036412">
    <property type="entry name" value="HAD-like_sf"/>
</dbReference>
<dbReference type="Pfam" id="PF13344">
    <property type="entry name" value="Hydrolase_6"/>
    <property type="match status" value="1"/>
</dbReference>
<name>A0ABN5JL49_FUSVA</name>
<dbReference type="Pfam" id="PF13242">
    <property type="entry name" value="Hydrolase_like"/>
    <property type="match status" value="1"/>
</dbReference>
<dbReference type="Proteomes" id="UP000241238">
    <property type="component" value="Chromosome"/>
</dbReference>
<reference evidence="3" key="1">
    <citation type="journal article" date="2018" name="MSphere">
        <title>Fusobacterium Genomics Using MinION and Illumina Sequencing Enables Genome Completion and Correction.</title>
        <authorList>
            <person name="Todd S.M."/>
            <person name="Settlage R.E."/>
            <person name="Lahmers K.K."/>
            <person name="Slade D.J."/>
        </authorList>
    </citation>
    <scope>NUCLEOTIDE SEQUENCE [LARGE SCALE GENOMIC DNA]</scope>
    <source>
        <strain evidence="3">ATCC 27725</strain>
    </source>
</reference>
<dbReference type="RefSeq" id="WP_005948301.1">
    <property type="nucleotide sequence ID" value="NZ_CP028103.1"/>
</dbReference>
<dbReference type="InterPro" id="IPR006357">
    <property type="entry name" value="HAD-SF_hydro_IIA"/>
</dbReference>
<dbReference type="GeneID" id="77468752"/>
<dbReference type="PANTHER" id="PTHR19288">
    <property type="entry name" value="4-NITROPHENYLPHOSPHATASE-RELATED"/>
    <property type="match status" value="1"/>
</dbReference>
<dbReference type="InterPro" id="IPR023214">
    <property type="entry name" value="HAD_sf"/>
</dbReference>
<comment type="similarity">
    <text evidence="1">Belongs to the HAD-like hydrolase superfamily.</text>
</comment>
<evidence type="ECO:0000256" key="1">
    <source>
        <dbReference type="PIRNR" id="PIRNR000915"/>
    </source>
</evidence>
<accession>A0ABN5JL49</accession>
<organism evidence="2 3">
    <name type="scientific">Fusobacterium varium ATCC 27725</name>
    <dbReference type="NCBI Taxonomy" id="469618"/>
    <lineage>
        <taxon>Bacteria</taxon>
        <taxon>Fusobacteriati</taxon>
        <taxon>Fusobacteriota</taxon>
        <taxon>Fusobacteriia</taxon>
        <taxon>Fusobacteriales</taxon>
        <taxon>Fusobacteriaceae</taxon>
        <taxon>Fusobacterium</taxon>
    </lineage>
</organism>
<dbReference type="PIRSF" id="PIRSF000915">
    <property type="entry name" value="PGP-type_phosphatase"/>
    <property type="match status" value="1"/>
</dbReference>
<evidence type="ECO:0000313" key="3">
    <source>
        <dbReference type="Proteomes" id="UP000241238"/>
    </source>
</evidence>
<dbReference type="PANTHER" id="PTHR19288:SF46">
    <property type="entry name" value="HALOACID DEHALOGENASE-LIKE HYDROLASE DOMAIN-CONTAINING PROTEIN 2"/>
    <property type="match status" value="1"/>
</dbReference>